<proteinExistence type="predicted"/>
<evidence type="ECO:0000313" key="2">
    <source>
        <dbReference type="EMBL" id="KOF82324.1"/>
    </source>
</evidence>
<organism evidence="2">
    <name type="scientific">Octopus bimaculoides</name>
    <name type="common">California two-spotted octopus</name>
    <dbReference type="NCBI Taxonomy" id="37653"/>
    <lineage>
        <taxon>Eukaryota</taxon>
        <taxon>Metazoa</taxon>
        <taxon>Spiralia</taxon>
        <taxon>Lophotrochozoa</taxon>
        <taxon>Mollusca</taxon>
        <taxon>Cephalopoda</taxon>
        <taxon>Coleoidea</taxon>
        <taxon>Octopodiformes</taxon>
        <taxon>Octopoda</taxon>
        <taxon>Incirrata</taxon>
        <taxon>Octopodidae</taxon>
        <taxon>Octopus</taxon>
    </lineage>
</organism>
<reference evidence="2" key="1">
    <citation type="submission" date="2015-07" db="EMBL/GenBank/DDBJ databases">
        <title>MeaNS - Measles Nucleotide Surveillance Program.</title>
        <authorList>
            <person name="Tran T."/>
            <person name="Druce J."/>
        </authorList>
    </citation>
    <scope>NUCLEOTIDE SEQUENCE</scope>
    <source>
        <strain evidence="2">UCB-OBI-ISO-001</strain>
        <tissue evidence="2">Gonad</tissue>
    </source>
</reference>
<keyword evidence="1" id="KW-0812">Transmembrane</keyword>
<keyword evidence="1" id="KW-1133">Transmembrane helix</keyword>
<keyword evidence="1" id="KW-0472">Membrane</keyword>
<accession>A0A0L8GZR2</accession>
<dbReference type="AlphaFoldDB" id="A0A0L8GZR2"/>
<name>A0A0L8GZR2_OCTBM</name>
<feature type="transmembrane region" description="Helical" evidence="1">
    <location>
        <begin position="6"/>
        <end position="33"/>
    </location>
</feature>
<dbReference type="EMBL" id="KQ419801">
    <property type="protein sequence ID" value="KOF82324.1"/>
    <property type="molecule type" value="Genomic_DNA"/>
</dbReference>
<evidence type="ECO:0000256" key="1">
    <source>
        <dbReference type="SAM" id="Phobius"/>
    </source>
</evidence>
<sequence>MSSNVWFMFLLSFTMVYTNCFSFIFLYSCCLFLKQLTLLKIFRNAILKSRLNIMIRYGLTELFVKAKNVVNKSAR</sequence>
<protein>
    <submittedName>
        <fullName evidence="2">Uncharacterized protein</fullName>
    </submittedName>
</protein>
<gene>
    <name evidence="2" type="ORF">OCBIM_22025443mg</name>
</gene>